<dbReference type="NCBIfam" id="TIGR02469">
    <property type="entry name" value="CbiT"/>
    <property type="match status" value="1"/>
</dbReference>
<keyword evidence="2" id="KW-0169">Cobalamin biosynthesis</keyword>
<dbReference type="SUPFAM" id="SSF53790">
    <property type="entry name" value="Tetrapyrrole methylase"/>
    <property type="match status" value="1"/>
</dbReference>
<dbReference type="CDD" id="cd11644">
    <property type="entry name" value="Precorrin-6Y-MT"/>
    <property type="match status" value="1"/>
</dbReference>
<dbReference type="Proteomes" id="UP001303407">
    <property type="component" value="Chromosome"/>
</dbReference>
<name>A0ABY9Y309_9FLAO</name>
<keyword evidence="5" id="KW-0949">S-adenosyl-L-methionine</keyword>
<comment type="pathway">
    <text evidence="1">Cofactor biosynthesis; adenosylcobalamin biosynthesis.</text>
</comment>
<evidence type="ECO:0000256" key="4">
    <source>
        <dbReference type="ARBA" id="ARBA00022679"/>
    </source>
</evidence>
<sequence length="401" mass="45249">MKQTKKNIDFYLIGISNHSTPTWNDEVFKLINKSTIFSGGKRHYQLVKSFLPKNHTWIEISGKMDVLIKQYNVIDSSIVVFASGDPFFYGFGNTLQRLSPNAKLKTFPYFNSIQLLCHKTQTNYNTLKTVSVHGRDWSALDEALINRVELIGVLTDTKNTPSKIAKRMLQYGFDNYSITIGEALEGNNEHIEQLDLLACTDKVHHSLNCVLLKQIALKQKPFGIPDSAFIPLANRTNMITKMPIRLSTIGVLELQNKAVFWDIGSCTGSVAIEAKQHFPHLKIIAFEKRTECASIIQKNTEQFSTPGIAMVIDDFFSLNINDYPIPDVVFIGGHGGRLKELIHIINQLNPLVRFVINAVKESSSQVFVEELTQLNYTISTLVIQVDTHNKISIHSAKKINK</sequence>
<dbReference type="InterPro" id="IPR012818">
    <property type="entry name" value="CbiE"/>
</dbReference>
<accession>A0ABY9Y309</accession>
<dbReference type="InterPro" id="IPR014008">
    <property type="entry name" value="Cbl_synth_MTase_CbiT"/>
</dbReference>
<dbReference type="RefSeq" id="WP_415862466.1">
    <property type="nucleotide sequence ID" value="NZ_CP134536.1"/>
</dbReference>
<organism evidence="6 7">
    <name type="scientific">Thalassobellus suaedae</name>
    <dbReference type="NCBI Taxonomy" id="3074124"/>
    <lineage>
        <taxon>Bacteria</taxon>
        <taxon>Pseudomonadati</taxon>
        <taxon>Bacteroidota</taxon>
        <taxon>Flavobacteriia</taxon>
        <taxon>Flavobacteriales</taxon>
        <taxon>Flavobacteriaceae</taxon>
        <taxon>Thalassobellus</taxon>
    </lineage>
</organism>
<dbReference type="InterPro" id="IPR050714">
    <property type="entry name" value="Cobalamin_biosynth_MTase"/>
</dbReference>
<dbReference type="Gene3D" id="3.40.1010.10">
    <property type="entry name" value="Cobalt-precorrin-4 Transmethylase, Domain 1"/>
    <property type="match status" value="1"/>
</dbReference>
<keyword evidence="7" id="KW-1185">Reference proteome</keyword>
<dbReference type="InterPro" id="IPR006365">
    <property type="entry name" value="Cbl_synth_CobL"/>
</dbReference>
<dbReference type="PIRSF" id="PIRSF036428">
    <property type="entry name" value="CobL"/>
    <property type="match status" value="1"/>
</dbReference>
<gene>
    <name evidence="6" type="primary">cbiE</name>
    <name evidence="6" type="ORF">RHP49_16540</name>
</gene>
<evidence type="ECO:0000313" key="7">
    <source>
        <dbReference type="Proteomes" id="UP001303407"/>
    </source>
</evidence>
<evidence type="ECO:0000256" key="5">
    <source>
        <dbReference type="ARBA" id="ARBA00022691"/>
    </source>
</evidence>
<evidence type="ECO:0000256" key="3">
    <source>
        <dbReference type="ARBA" id="ARBA00022603"/>
    </source>
</evidence>
<proteinExistence type="predicted"/>
<dbReference type="PANTHER" id="PTHR43182:SF1">
    <property type="entry name" value="COBALT-PRECORRIN-7 C(5)-METHYLTRANSFERASE"/>
    <property type="match status" value="1"/>
</dbReference>
<evidence type="ECO:0000256" key="1">
    <source>
        <dbReference type="ARBA" id="ARBA00004953"/>
    </source>
</evidence>
<reference evidence="6 7" key="1">
    <citation type="submission" date="2023-09" db="EMBL/GenBank/DDBJ databases">
        <title>Thalassobella suaedae gen. nov., sp. nov., a marine bacterium of the family Flavobacteriaceae isolated from a halophyte Suaeda japonica.</title>
        <authorList>
            <person name="Lee S.Y."/>
            <person name="Hwang C.Y."/>
        </authorList>
    </citation>
    <scope>NUCLEOTIDE SEQUENCE [LARGE SCALE GENOMIC DNA]</scope>
    <source>
        <strain evidence="6 7">HL-DH10</strain>
    </source>
</reference>
<dbReference type="NCBIfam" id="TIGR02467">
    <property type="entry name" value="CbiE"/>
    <property type="match status" value="1"/>
</dbReference>
<dbReference type="InterPro" id="IPR014777">
    <property type="entry name" value="4pyrrole_Mease_sub1"/>
</dbReference>
<dbReference type="SUPFAM" id="SSF53335">
    <property type="entry name" value="S-adenosyl-L-methionine-dependent methyltransferases"/>
    <property type="match status" value="1"/>
</dbReference>
<keyword evidence="4" id="KW-0808">Transferase</keyword>
<evidence type="ECO:0000256" key="2">
    <source>
        <dbReference type="ARBA" id="ARBA00022573"/>
    </source>
</evidence>
<protein>
    <submittedName>
        <fullName evidence="6">Precorrin-6y C5,15-methyltransferase (Decarboxylating) subunit CbiE</fullName>
    </submittedName>
</protein>
<dbReference type="EMBL" id="CP134536">
    <property type="protein sequence ID" value="WNH12483.1"/>
    <property type="molecule type" value="Genomic_DNA"/>
</dbReference>
<evidence type="ECO:0000313" key="6">
    <source>
        <dbReference type="EMBL" id="WNH12483.1"/>
    </source>
</evidence>
<dbReference type="InterPro" id="IPR035996">
    <property type="entry name" value="4pyrrol_Methylase_sf"/>
</dbReference>
<dbReference type="Gene3D" id="3.40.50.150">
    <property type="entry name" value="Vaccinia Virus protein VP39"/>
    <property type="match status" value="1"/>
</dbReference>
<keyword evidence="3" id="KW-0489">Methyltransferase</keyword>
<dbReference type="InterPro" id="IPR029063">
    <property type="entry name" value="SAM-dependent_MTases_sf"/>
</dbReference>
<dbReference type="PANTHER" id="PTHR43182">
    <property type="entry name" value="COBALT-PRECORRIN-6B C(15)-METHYLTRANSFERASE (DECARBOXYLATING)"/>
    <property type="match status" value="1"/>
</dbReference>